<evidence type="ECO:0000256" key="5">
    <source>
        <dbReference type="ARBA" id="ARBA00022741"/>
    </source>
</evidence>
<evidence type="ECO:0000259" key="13">
    <source>
        <dbReference type="PROSITE" id="PS51721"/>
    </source>
</evidence>
<evidence type="ECO:0000256" key="8">
    <source>
        <dbReference type="ARBA" id="ARBA00022884"/>
    </source>
</evidence>
<dbReference type="InterPro" id="IPR030378">
    <property type="entry name" value="G_CP_dom"/>
</dbReference>
<comment type="subcellular location">
    <subcellularLocation>
        <location evidence="10">Cytoplasm</location>
    </subcellularLocation>
</comment>
<dbReference type="InterPro" id="IPR010914">
    <property type="entry name" value="RsgA_GTPase_dom"/>
</dbReference>
<dbReference type="PROSITE" id="PS50936">
    <property type="entry name" value="ENGC_GTPASE"/>
    <property type="match status" value="1"/>
</dbReference>
<keyword evidence="15" id="KW-1185">Reference proteome</keyword>
<comment type="subunit">
    <text evidence="10">Monomer. Associates with 30S ribosomal subunit, binds 16S rRNA.</text>
</comment>
<keyword evidence="9 10" id="KW-0342">GTP-binding</keyword>
<evidence type="ECO:0000313" key="14">
    <source>
        <dbReference type="EMBL" id="GHH10938.1"/>
    </source>
</evidence>
<gene>
    <name evidence="10 14" type="primary">rsgA</name>
    <name evidence="14" type="ORF">GCM10008023_09360</name>
</gene>
<keyword evidence="2 10" id="KW-0690">Ribosome biogenesis</keyword>
<evidence type="ECO:0000256" key="6">
    <source>
        <dbReference type="ARBA" id="ARBA00022801"/>
    </source>
</evidence>
<evidence type="ECO:0000256" key="11">
    <source>
        <dbReference type="SAM" id="MobiDB-lite"/>
    </source>
</evidence>
<evidence type="ECO:0000256" key="1">
    <source>
        <dbReference type="ARBA" id="ARBA00022490"/>
    </source>
</evidence>
<dbReference type="HAMAP" id="MF_01820">
    <property type="entry name" value="GTPase_RsgA"/>
    <property type="match status" value="1"/>
</dbReference>
<dbReference type="CDD" id="cd01854">
    <property type="entry name" value="YjeQ_EngC"/>
    <property type="match status" value="1"/>
</dbReference>
<dbReference type="Pfam" id="PF03193">
    <property type="entry name" value="RsgA_GTPase"/>
    <property type="match status" value="1"/>
</dbReference>
<feature type="binding site" evidence="10">
    <location>
        <position position="305"/>
    </location>
    <ligand>
        <name>Zn(2+)</name>
        <dbReference type="ChEBI" id="CHEBI:29105"/>
    </ligand>
</feature>
<dbReference type="Gene3D" id="1.10.40.50">
    <property type="entry name" value="Probable gtpase engc, domain 3"/>
    <property type="match status" value="1"/>
</dbReference>
<accession>A0ABQ3LB92</accession>
<dbReference type="PANTHER" id="PTHR32120">
    <property type="entry name" value="SMALL RIBOSOMAL SUBUNIT BIOGENESIS GTPASE RSGA"/>
    <property type="match status" value="1"/>
</dbReference>
<evidence type="ECO:0000259" key="12">
    <source>
        <dbReference type="PROSITE" id="PS50936"/>
    </source>
</evidence>
<dbReference type="NCBIfam" id="TIGR00157">
    <property type="entry name" value="ribosome small subunit-dependent GTPase A"/>
    <property type="match status" value="1"/>
</dbReference>
<organism evidence="14 15">
    <name type="scientific">Sphingomonas glacialis</name>
    <dbReference type="NCBI Taxonomy" id="658225"/>
    <lineage>
        <taxon>Bacteria</taxon>
        <taxon>Pseudomonadati</taxon>
        <taxon>Pseudomonadota</taxon>
        <taxon>Alphaproteobacteria</taxon>
        <taxon>Sphingomonadales</taxon>
        <taxon>Sphingomonadaceae</taxon>
        <taxon>Sphingomonas</taxon>
    </lineage>
</organism>
<comment type="similarity">
    <text evidence="10">Belongs to the TRAFAC class YlqF/YawG GTPase family. RsgA subfamily.</text>
</comment>
<feature type="binding site" evidence="10">
    <location>
        <position position="303"/>
    </location>
    <ligand>
        <name>Zn(2+)</name>
        <dbReference type="ChEBI" id="CHEBI:29105"/>
    </ligand>
</feature>
<feature type="domain" description="EngC GTPase" evidence="12">
    <location>
        <begin position="122"/>
        <end position="273"/>
    </location>
</feature>
<proteinExistence type="inferred from homology"/>
<dbReference type="PROSITE" id="PS51721">
    <property type="entry name" value="G_CP"/>
    <property type="match status" value="1"/>
</dbReference>
<reference evidence="15" key="1">
    <citation type="journal article" date="2019" name="Int. J. Syst. Evol. Microbiol.">
        <title>The Global Catalogue of Microorganisms (GCM) 10K type strain sequencing project: providing services to taxonomists for standard genome sequencing and annotation.</title>
        <authorList>
            <consortium name="The Broad Institute Genomics Platform"/>
            <consortium name="The Broad Institute Genome Sequencing Center for Infectious Disease"/>
            <person name="Wu L."/>
            <person name="Ma J."/>
        </authorList>
    </citation>
    <scope>NUCLEOTIDE SEQUENCE [LARGE SCALE GENOMIC DNA]</scope>
    <source>
        <strain evidence="15">CGMCC 1.8957</strain>
    </source>
</reference>
<feature type="binding site" evidence="10">
    <location>
        <begin position="213"/>
        <end position="221"/>
    </location>
    <ligand>
        <name>GTP</name>
        <dbReference type="ChEBI" id="CHEBI:37565"/>
    </ligand>
</feature>
<keyword evidence="8 10" id="KW-0694">RNA-binding</keyword>
<evidence type="ECO:0000256" key="10">
    <source>
        <dbReference type="HAMAP-Rule" id="MF_01820"/>
    </source>
</evidence>
<evidence type="ECO:0000256" key="9">
    <source>
        <dbReference type="ARBA" id="ARBA00023134"/>
    </source>
</evidence>
<feature type="binding site" evidence="10">
    <location>
        <begin position="161"/>
        <end position="164"/>
    </location>
    <ligand>
        <name>GTP</name>
        <dbReference type="ChEBI" id="CHEBI:37565"/>
    </ligand>
</feature>
<comment type="cofactor">
    <cofactor evidence="10">
        <name>Zn(2+)</name>
        <dbReference type="ChEBI" id="CHEBI:29105"/>
    </cofactor>
    <text evidence="10">Binds 1 zinc ion per subunit.</text>
</comment>
<dbReference type="InterPro" id="IPR004881">
    <property type="entry name" value="Ribosome_biogen_GTPase_RsgA"/>
</dbReference>
<evidence type="ECO:0000256" key="2">
    <source>
        <dbReference type="ARBA" id="ARBA00022517"/>
    </source>
</evidence>
<dbReference type="Gene3D" id="3.40.50.300">
    <property type="entry name" value="P-loop containing nucleotide triphosphate hydrolases"/>
    <property type="match status" value="1"/>
</dbReference>
<dbReference type="RefSeq" id="WP_229839226.1">
    <property type="nucleotide sequence ID" value="NZ_BNAQ01000001.1"/>
</dbReference>
<sequence length="358" mass="38288">MPMNEDVLRTAEAAMKTSDLSLAQLGWKAFFSEQVSLEESRSFQPARVISVHRGRVSVAGEGLEDSIPSSLPVAGGAEDRPTVGDWLLVDRNSRTIARILARTSLFKRPAPGDERRVQLIAANVDTLFIVTACKQDFNIARLERYLVLAREVGVRPVVVLTKADLSPAPELLVDAARALQSGLQVELVDGRDPASVARLADYCGVGQTVALVGSSGVGKSTLVKTLTGSSSIATQAVREDDGKGRHTTTVREMYRLANGANEGGWLVDTPGMRELQMSEVSTGVTEVFDDVTNVALECRFSNCTHIAEPGCAINAAMAAGELDPARVARWRKLAHEDAANSGAAAARRSRPGNAANRR</sequence>
<keyword evidence="6 10" id="KW-0378">Hydrolase</keyword>
<dbReference type="EMBL" id="BNAQ01000001">
    <property type="protein sequence ID" value="GHH10938.1"/>
    <property type="molecule type" value="Genomic_DNA"/>
</dbReference>
<keyword evidence="7 10" id="KW-0862">Zinc</keyword>
<name>A0ABQ3LB92_9SPHN</name>
<dbReference type="InterPro" id="IPR027417">
    <property type="entry name" value="P-loop_NTPase"/>
</dbReference>
<dbReference type="SUPFAM" id="SSF52540">
    <property type="entry name" value="P-loop containing nucleoside triphosphate hydrolases"/>
    <property type="match status" value="1"/>
</dbReference>
<feature type="region of interest" description="Disordered" evidence="11">
    <location>
        <begin position="337"/>
        <end position="358"/>
    </location>
</feature>
<dbReference type="PANTHER" id="PTHR32120:SF10">
    <property type="entry name" value="SMALL RIBOSOMAL SUBUNIT BIOGENESIS GTPASE RSGA"/>
    <property type="match status" value="1"/>
</dbReference>
<evidence type="ECO:0000256" key="4">
    <source>
        <dbReference type="ARBA" id="ARBA00022730"/>
    </source>
</evidence>
<keyword evidence="4 10" id="KW-0699">rRNA-binding</keyword>
<evidence type="ECO:0000256" key="3">
    <source>
        <dbReference type="ARBA" id="ARBA00022723"/>
    </source>
</evidence>
<feature type="binding site" evidence="10">
    <location>
        <position position="298"/>
    </location>
    <ligand>
        <name>Zn(2+)</name>
        <dbReference type="ChEBI" id="CHEBI:29105"/>
    </ligand>
</feature>
<feature type="binding site" evidence="10">
    <location>
        <position position="311"/>
    </location>
    <ligand>
        <name>Zn(2+)</name>
        <dbReference type="ChEBI" id="CHEBI:29105"/>
    </ligand>
</feature>
<feature type="domain" description="CP-type G" evidence="13">
    <location>
        <begin position="114"/>
        <end position="275"/>
    </location>
</feature>
<comment type="function">
    <text evidence="10">One of several proteins that assist in the late maturation steps of the functional core of the 30S ribosomal subunit. Helps release RbfA from mature subunits. May play a role in the assembly of ribosomal proteins into the subunit. Circularly permuted GTPase that catalyzes slow GTP hydrolysis, GTPase activity is stimulated by the 30S ribosomal subunit.</text>
</comment>
<protein>
    <recommendedName>
        <fullName evidence="10">Small ribosomal subunit biogenesis GTPase RsgA</fullName>
        <ecNumber evidence="10">3.6.1.-</ecNumber>
    </recommendedName>
</protein>
<evidence type="ECO:0000256" key="7">
    <source>
        <dbReference type="ARBA" id="ARBA00022833"/>
    </source>
</evidence>
<keyword evidence="5 10" id="KW-0547">Nucleotide-binding</keyword>
<keyword evidence="3 10" id="KW-0479">Metal-binding</keyword>
<evidence type="ECO:0000313" key="15">
    <source>
        <dbReference type="Proteomes" id="UP000652430"/>
    </source>
</evidence>
<comment type="caution">
    <text evidence="14">The sequence shown here is derived from an EMBL/GenBank/DDBJ whole genome shotgun (WGS) entry which is preliminary data.</text>
</comment>
<dbReference type="Proteomes" id="UP000652430">
    <property type="component" value="Unassembled WGS sequence"/>
</dbReference>
<feature type="compositionally biased region" description="Low complexity" evidence="11">
    <location>
        <begin position="339"/>
        <end position="358"/>
    </location>
</feature>
<dbReference type="EC" id="3.6.1.-" evidence="10"/>
<keyword evidence="1 10" id="KW-0963">Cytoplasm</keyword>